<accession>A0A369K496</accession>
<reference evidence="4" key="1">
    <citation type="submission" date="2018-04" db="EMBL/GenBank/DDBJ databases">
        <title>Whole genome sequencing of Hypsizygus marmoreus.</title>
        <authorList>
            <person name="Choi I.-G."/>
            <person name="Min B."/>
            <person name="Kim J.-G."/>
            <person name="Kim S."/>
            <person name="Oh Y.-L."/>
            <person name="Kong W.-S."/>
            <person name="Park H."/>
            <person name="Jeong J."/>
            <person name="Song E.-S."/>
        </authorList>
    </citation>
    <scope>NUCLEOTIDE SEQUENCE [LARGE SCALE GENOMIC DNA]</scope>
    <source>
        <strain evidence="4">51987-8</strain>
    </source>
</reference>
<keyword evidence="2" id="KW-0812">Transmembrane</keyword>
<feature type="domain" description="ABC1 atypical kinase-like" evidence="3">
    <location>
        <begin position="213"/>
        <end position="264"/>
    </location>
</feature>
<dbReference type="PANTHER" id="PTHR45890">
    <property type="entry name" value="AARF DOMAIN CONTAINING KINASE 2 (PREDICTED)"/>
    <property type="match status" value="1"/>
</dbReference>
<sequence length="708" mass="79868">MALSCRLASLPPTLRLTLLPPTTSRPFTTRHASIWTRHPTFNPSFNPAHHRNFRRTALWLIPLAGGLTFYFAPRPKSIFPNIFSSPTLIPCPSPVPPREPISPTIFSPSESDRSISGRILSLLRDKIWEPLLTAKRFIYLFALFMPVILCSPMLLVGKPEKKYRGDRWGAVWWYELLVSKMEVAGPTFIKLAQWAASRADLFPTLFCERLGSLHSQGKPHSLEHTKKVIELVFQRPFDEVFEEFQETPIGTGAIAQVYRAMLKQDLIPPSYLGPRRSRKSPAAAIGPVILQEPPPSVPTASVAIKILHPHVSKTISRDLAIMSFFARLMSLIPGMHWLSLPQEVEVFGGMMFQQLDLRHEAENLLAFENHFSHRNVPVTFPRPLQVWSTQDLLVEEYENALPLEAFLKNGGGPFDEQVATIGLDAFLNMLLLDNFVHSDLHPGNIMIKFTKPPSTELLLKNLYNTIFHSNSDQDKVPETLPAYDSESNRIVSHLRSLAFSPTQWRAELTSLYNAGYVPEIVFIDAGLVTTLDAKNRQNFLDLFRAVAEFDGYRTGQLMIERSRSPEMAIDTETFCLKMQHLILSVKRKTFSLGQIKISDLLTEVLKAVRVHHVKMEGDFINTVISILLLEGIGRQLDPGLDLFASALPILRQLGHQMARSEAMTKNLPSSNFGALLKLWVWVEARSFISSAVVNVDDLIKYDMLSPAI</sequence>
<dbReference type="AlphaFoldDB" id="A0A369K496"/>
<dbReference type="GO" id="GO:0005739">
    <property type="term" value="C:mitochondrion"/>
    <property type="evidence" value="ECO:0007669"/>
    <property type="project" value="TreeGrafter"/>
</dbReference>
<gene>
    <name evidence="4" type="ORF">Hypma_015785</name>
</gene>
<dbReference type="STRING" id="39966.A0A369K496"/>
<keyword evidence="2" id="KW-1133">Transmembrane helix</keyword>
<evidence type="ECO:0000259" key="3">
    <source>
        <dbReference type="Pfam" id="PF03109"/>
    </source>
</evidence>
<dbReference type="EMBL" id="LUEZ02000010">
    <property type="protein sequence ID" value="RDB28402.1"/>
    <property type="molecule type" value="Genomic_DNA"/>
</dbReference>
<dbReference type="InterPro" id="IPR044095">
    <property type="entry name" value="ADCK2_dom"/>
</dbReference>
<keyword evidence="5" id="KW-1185">Reference proteome</keyword>
<dbReference type="SUPFAM" id="SSF56112">
    <property type="entry name" value="Protein kinase-like (PK-like)"/>
    <property type="match status" value="1"/>
</dbReference>
<feature type="domain" description="ABC1 atypical kinase-like" evidence="3">
    <location>
        <begin position="301"/>
        <end position="450"/>
    </location>
</feature>
<dbReference type="OrthoDB" id="1290869at2759"/>
<dbReference type="InterPro" id="IPR011009">
    <property type="entry name" value="Kinase-like_dom_sf"/>
</dbReference>
<evidence type="ECO:0000313" key="5">
    <source>
        <dbReference type="Proteomes" id="UP000076154"/>
    </source>
</evidence>
<evidence type="ECO:0000256" key="1">
    <source>
        <dbReference type="ARBA" id="ARBA00009670"/>
    </source>
</evidence>
<evidence type="ECO:0000256" key="2">
    <source>
        <dbReference type="SAM" id="Phobius"/>
    </source>
</evidence>
<dbReference type="Pfam" id="PF03109">
    <property type="entry name" value="ABC1"/>
    <property type="match status" value="2"/>
</dbReference>
<dbReference type="InParanoid" id="A0A369K496"/>
<organism evidence="4 5">
    <name type="scientific">Hypsizygus marmoreus</name>
    <name type="common">White beech mushroom</name>
    <name type="synonym">Agaricus marmoreus</name>
    <dbReference type="NCBI Taxonomy" id="39966"/>
    <lineage>
        <taxon>Eukaryota</taxon>
        <taxon>Fungi</taxon>
        <taxon>Dikarya</taxon>
        <taxon>Basidiomycota</taxon>
        <taxon>Agaricomycotina</taxon>
        <taxon>Agaricomycetes</taxon>
        <taxon>Agaricomycetidae</taxon>
        <taxon>Agaricales</taxon>
        <taxon>Tricholomatineae</taxon>
        <taxon>Lyophyllaceae</taxon>
        <taxon>Hypsizygus</taxon>
    </lineage>
</organism>
<name>A0A369K496_HYPMA</name>
<evidence type="ECO:0000313" key="4">
    <source>
        <dbReference type="EMBL" id="RDB28402.1"/>
    </source>
</evidence>
<protein>
    <recommendedName>
        <fullName evidence="3">ABC1 atypical kinase-like domain-containing protein</fullName>
    </recommendedName>
</protein>
<proteinExistence type="inferred from homology"/>
<dbReference type="FunCoup" id="A0A369K496">
    <property type="interactions" value="27"/>
</dbReference>
<dbReference type="Proteomes" id="UP000076154">
    <property type="component" value="Unassembled WGS sequence"/>
</dbReference>
<dbReference type="PANTHER" id="PTHR45890:SF1">
    <property type="entry name" value="AARF DOMAIN CONTAINING KINASE 2"/>
    <property type="match status" value="1"/>
</dbReference>
<dbReference type="CDD" id="cd13971">
    <property type="entry name" value="ADCK2-like"/>
    <property type="match status" value="1"/>
</dbReference>
<feature type="transmembrane region" description="Helical" evidence="2">
    <location>
        <begin position="137"/>
        <end position="157"/>
    </location>
</feature>
<comment type="similarity">
    <text evidence="1">Belongs to the protein kinase superfamily. ADCK protein kinase family.</text>
</comment>
<comment type="caution">
    <text evidence="4">The sequence shown here is derived from an EMBL/GenBank/DDBJ whole genome shotgun (WGS) entry which is preliminary data.</text>
</comment>
<dbReference type="InterPro" id="IPR052402">
    <property type="entry name" value="ADCK_kinase"/>
</dbReference>
<keyword evidence="2" id="KW-0472">Membrane</keyword>
<dbReference type="InterPro" id="IPR004147">
    <property type="entry name" value="ABC1_dom"/>
</dbReference>